<sequence length="142" mass="16377">MEESFDDILNNVEEIPILPGISQSIIVRIMELCGVEYEVKTDEVLDKEYPVIFGDKENIEKAKKYFILFTEVKLALRDIARLTRKFNSPVKLYSDDEELKNVIGTLLNDVVNGDKIKLINEKLDTEDFELINICGKDIFVFV</sequence>
<dbReference type="eggNOG" id="arCOG05020">
    <property type="taxonomic scope" value="Archaea"/>
</dbReference>
<dbReference type="EMBL" id="CP000743">
    <property type="protein sequence ID" value="ABR56782.1"/>
    <property type="molecule type" value="Genomic_DNA"/>
</dbReference>
<dbReference type="AlphaFoldDB" id="A6UWB0"/>
<dbReference type="RefSeq" id="WP_011973914.1">
    <property type="nucleotide sequence ID" value="NC_009635.1"/>
</dbReference>
<dbReference type="GeneID" id="5326627"/>
<dbReference type="OrthoDB" id="64089at2157"/>
<evidence type="ECO:0000313" key="1">
    <source>
        <dbReference type="EMBL" id="ABR56782.1"/>
    </source>
</evidence>
<dbReference type="HOGENOM" id="CLU_1850644_0_0_2"/>
<keyword evidence="2" id="KW-1185">Reference proteome</keyword>
<dbReference type="KEGG" id="mae:Maeo_1205"/>
<name>A6UWB0_META3</name>
<dbReference type="Proteomes" id="UP000001106">
    <property type="component" value="Chromosome"/>
</dbReference>
<accession>A6UWB0</accession>
<gene>
    <name evidence="1" type="ordered locus">Maeo_1205</name>
</gene>
<dbReference type="STRING" id="419665.Maeo_1205"/>
<organism evidence="1 2">
    <name type="scientific">Methanococcus aeolicus (strain ATCC BAA-1280 / DSM 17508 / OCM 812 / Nankai-3)</name>
    <dbReference type="NCBI Taxonomy" id="419665"/>
    <lineage>
        <taxon>Archaea</taxon>
        <taxon>Methanobacteriati</taxon>
        <taxon>Methanobacteriota</taxon>
        <taxon>Methanomada group</taxon>
        <taxon>Methanococci</taxon>
        <taxon>Methanococcales</taxon>
        <taxon>Methanococcaceae</taxon>
        <taxon>Methanococcus</taxon>
    </lineage>
</organism>
<proteinExistence type="predicted"/>
<protein>
    <submittedName>
        <fullName evidence="1">Uncharacterized protein</fullName>
    </submittedName>
</protein>
<evidence type="ECO:0000313" key="2">
    <source>
        <dbReference type="Proteomes" id="UP000001106"/>
    </source>
</evidence>
<reference evidence="1" key="1">
    <citation type="submission" date="2007-06" db="EMBL/GenBank/DDBJ databases">
        <title>Complete sequence of Methanococcus aeolicus Nankai-3.</title>
        <authorList>
            <consortium name="US DOE Joint Genome Institute"/>
            <person name="Copeland A."/>
            <person name="Lucas S."/>
            <person name="Lapidus A."/>
            <person name="Barry K."/>
            <person name="Glavina del Rio T."/>
            <person name="Dalin E."/>
            <person name="Tice H."/>
            <person name="Pitluck S."/>
            <person name="Chain P."/>
            <person name="Malfatti S."/>
            <person name="Shin M."/>
            <person name="Vergez L."/>
            <person name="Schmutz J."/>
            <person name="Larimer F."/>
            <person name="Land M."/>
            <person name="Hauser L."/>
            <person name="Kyrpides N."/>
            <person name="Lykidis A."/>
            <person name="Sieprawska-Lupa M."/>
            <person name="Whitman W.B."/>
            <person name="Richardson P."/>
        </authorList>
    </citation>
    <scope>NUCLEOTIDE SEQUENCE [LARGE SCALE GENOMIC DNA]</scope>
    <source>
        <strain evidence="1">Nankai-3</strain>
    </source>
</reference>